<evidence type="ECO:0000313" key="1">
    <source>
        <dbReference type="EMBL" id="TNV81561.1"/>
    </source>
</evidence>
<name>A0A8J8T4T7_HALGN</name>
<protein>
    <submittedName>
        <fullName evidence="1">Uncharacterized protein</fullName>
    </submittedName>
</protein>
<reference evidence="1" key="1">
    <citation type="submission" date="2019-06" db="EMBL/GenBank/DDBJ databases">
        <authorList>
            <person name="Zheng W."/>
        </authorList>
    </citation>
    <scope>NUCLEOTIDE SEQUENCE</scope>
    <source>
        <strain evidence="1">QDHG01</strain>
    </source>
</reference>
<dbReference type="Proteomes" id="UP000785679">
    <property type="component" value="Unassembled WGS sequence"/>
</dbReference>
<keyword evidence="2" id="KW-1185">Reference proteome</keyword>
<comment type="caution">
    <text evidence="1">The sequence shown here is derived from an EMBL/GenBank/DDBJ whole genome shotgun (WGS) entry which is preliminary data.</text>
</comment>
<proteinExistence type="predicted"/>
<dbReference type="EMBL" id="RRYP01006010">
    <property type="protein sequence ID" value="TNV81561.1"/>
    <property type="molecule type" value="Genomic_DNA"/>
</dbReference>
<dbReference type="AlphaFoldDB" id="A0A8J8T4T7"/>
<evidence type="ECO:0000313" key="2">
    <source>
        <dbReference type="Proteomes" id="UP000785679"/>
    </source>
</evidence>
<accession>A0A8J8T4T7</accession>
<gene>
    <name evidence="1" type="ORF">FGO68_gene797</name>
</gene>
<sequence>MVLYEDLEVRIIESYKYIQGTLCLNQIVNMPMPSWLSRLWGTMASRNGESPQVLKHLTARRRCILKL</sequence>
<organism evidence="1 2">
    <name type="scientific">Halteria grandinella</name>
    <dbReference type="NCBI Taxonomy" id="5974"/>
    <lineage>
        <taxon>Eukaryota</taxon>
        <taxon>Sar</taxon>
        <taxon>Alveolata</taxon>
        <taxon>Ciliophora</taxon>
        <taxon>Intramacronucleata</taxon>
        <taxon>Spirotrichea</taxon>
        <taxon>Stichotrichia</taxon>
        <taxon>Sporadotrichida</taxon>
        <taxon>Halteriidae</taxon>
        <taxon>Halteria</taxon>
    </lineage>
</organism>